<dbReference type="EMBL" id="SPVF01000015">
    <property type="protein sequence ID" value="TFW29669.1"/>
    <property type="molecule type" value="Genomic_DNA"/>
</dbReference>
<organism evidence="2 3">
    <name type="scientific">Zemynaea arenosa</name>
    <dbReference type="NCBI Taxonomy" id="2561931"/>
    <lineage>
        <taxon>Bacteria</taxon>
        <taxon>Pseudomonadati</taxon>
        <taxon>Pseudomonadota</taxon>
        <taxon>Betaproteobacteria</taxon>
        <taxon>Burkholderiales</taxon>
        <taxon>Oxalobacteraceae</taxon>
        <taxon>Telluria group</taxon>
        <taxon>Zemynaea</taxon>
    </lineage>
</organism>
<evidence type="ECO:0000256" key="1">
    <source>
        <dbReference type="SAM" id="MobiDB-lite"/>
    </source>
</evidence>
<dbReference type="AlphaFoldDB" id="A0A4Y9SWD8"/>
<accession>A0A4Y9SWD8</accession>
<evidence type="ECO:0000313" key="2">
    <source>
        <dbReference type="EMBL" id="TFW29669.1"/>
    </source>
</evidence>
<dbReference type="RefSeq" id="WP_135205427.1">
    <property type="nucleotide sequence ID" value="NZ_SPVF01000015.1"/>
</dbReference>
<gene>
    <name evidence="2" type="ORF">E4L96_01255</name>
</gene>
<feature type="region of interest" description="Disordered" evidence="1">
    <location>
        <begin position="30"/>
        <end position="51"/>
    </location>
</feature>
<protein>
    <submittedName>
        <fullName evidence="2">Uncharacterized protein</fullName>
    </submittedName>
</protein>
<reference evidence="2 3" key="1">
    <citation type="submission" date="2019-03" db="EMBL/GenBank/DDBJ databases">
        <title>Draft Genome Sequence of Massilia arenosa sp. nov., a Novel Massilia Species Isolated from a Sandy-loam Maize Soil.</title>
        <authorList>
            <person name="Raths R."/>
            <person name="Peta V."/>
            <person name="Bucking H."/>
        </authorList>
    </citation>
    <scope>NUCLEOTIDE SEQUENCE [LARGE SCALE GENOMIC DNA]</scope>
    <source>
        <strain evidence="2 3">MC02</strain>
    </source>
</reference>
<proteinExistence type="predicted"/>
<comment type="caution">
    <text evidence="2">The sequence shown here is derived from an EMBL/GenBank/DDBJ whole genome shotgun (WGS) entry which is preliminary data.</text>
</comment>
<evidence type="ECO:0000313" key="3">
    <source>
        <dbReference type="Proteomes" id="UP000298438"/>
    </source>
</evidence>
<keyword evidence="3" id="KW-1185">Reference proteome</keyword>
<dbReference type="Proteomes" id="UP000298438">
    <property type="component" value="Unassembled WGS sequence"/>
</dbReference>
<sequence>MATTLTLSSLTSLQAQLVQAQRVVARDQAQVDADQSALEQSQRQLARDARSLDSLYDRRREAVGPPSAPAIDTVLRSQSSAATGTLRSSVNSEGQPLGRLINIAA</sequence>
<name>A0A4Y9SWD8_9BURK</name>